<evidence type="ECO:0000256" key="1">
    <source>
        <dbReference type="ARBA" id="ARBA00009820"/>
    </source>
</evidence>
<proteinExistence type="inferred from homology"/>
<dbReference type="Gene3D" id="2.120.10.60">
    <property type="entry name" value="Tricorn protease N-terminal domain"/>
    <property type="match status" value="1"/>
</dbReference>
<dbReference type="EMBL" id="UINC01000405">
    <property type="protein sequence ID" value="SUZ54741.1"/>
    <property type="molecule type" value="Genomic_DNA"/>
</dbReference>
<evidence type="ECO:0008006" key="3">
    <source>
        <dbReference type="Google" id="ProtNLM"/>
    </source>
</evidence>
<name>A0A381NJM7_9ZZZZ</name>
<dbReference type="AlphaFoldDB" id="A0A381NJM7"/>
<dbReference type="InterPro" id="IPR011659">
    <property type="entry name" value="WD40"/>
</dbReference>
<accession>A0A381NJM7</accession>
<sequence length="447" mass="50819">MHLRIYIFRLRIFQFFSTIFFLYFTTSVQAQTYSSEEIVISGLGFARFSVTLVPEKSFSDHPDANRWLRIIDRNLCWSGVFLVTDSRYRICRTAGGNQVDMKIMLKLKHTVSDSSKLVSKHLMLTVADNDGVPLFPLELPVRKNRFREAELMDLINEMSAQLTGLEGVLGSTIAFTLKQPKRRKIIARVNTHGKKLAAVSKNRFINLLPSWNRKGDAIVYTTLSRMGTAIIFNDFKNRPAKLIGSNISANHISKNFLSVSGGTWFSNGRQLVVTLSHKGNTDLYTFDRQRRRETRLTFHRGIDTVPDLSPDNQHLIFVSDRSGHEQIFYLRLGTKIAFQLTFGLGSSSDPVWSPDGTLIAFSKISSGHSQIHLMDPFTGEDHQLTQGRYNSEQPAWSPDGRQIVFVSSSTGVYKLYIMFVDGTGRRRLTRTPKDFKEGSPSWTARKF</sequence>
<dbReference type="PANTHER" id="PTHR36842:SF1">
    <property type="entry name" value="PROTEIN TOLB"/>
    <property type="match status" value="1"/>
</dbReference>
<dbReference type="PANTHER" id="PTHR36842">
    <property type="entry name" value="PROTEIN TOLB HOMOLOG"/>
    <property type="match status" value="1"/>
</dbReference>
<dbReference type="Pfam" id="PF07676">
    <property type="entry name" value="PD40"/>
    <property type="match status" value="3"/>
</dbReference>
<comment type="similarity">
    <text evidence="1">Belongs to the TolB family.</text>
</comment>
<reference evidence="2" key="1">
    <citation type="submission" date="2018-05" db="EMBL/GenBank/DDBJ databases">
        <authorList>
            <person name="Lanie J.A."/>
            <person name="Ng W.-L."/>
            <person name="Kazmierczak K.M."/>
            <person name="Andrzejewski T.M."/>
            <person name="Davidsen T.M."/>
            <person name="Wayne K.J."/>
            <person name="Tettelin H."/>
            <person name="Glass J.I."/>
            <person name="Rusch D."/>
            <person name="Podicherti R."/>
            <person name="Tsui H.-C.T."/>
            <person name="Winkler M.E."/>
        </authorList>
    </citation>
    <scope>NUCLEOTIDE SEQUENCE</scope>
</reference>
<dbReference type="InterPro" id="IPR011042">
    <property type="entry name" value="6-blade_b-propeller_TolB-like"/>
</dbReference>
<dbReference type="Gene3D" id="2.120.10.30">
    <property type="entry name" value="TolB, C-terminal domain"/>
    <property type="match status" value="1"/>
</dbReference>
<protein>
    <recommendedName>
        <fullName evidence="3">TolB N-terminal domain-containing protein</fullName>
    </recommendedName>
</protein>
<organism evidence="2">
    <name type="scientific">marine metagenome</name>
    <dbReference type="NCBI Taxonomy" id="408172"/>
    <lineage>
        <taxon>unclassified sequences</taxon>
        <taxon>metagenomes</taxon>
        <taxon>ecological metagenomes</taxon>
    </lineage>
</organism>
<dbReference type="SUPFAM" id="SSF69304">
    <property type="entry name" value="Tricorn protease N-terminal domain"/>
    <property type="match status" value="1"/>
</dbReference>
<gene>
    <name evidence="2" type="ORF">METZ01_LOCUS7595</name>
</gene>
<evidence type="ECO:0000313" key="2">
    <source>
        <dbReference type="EMBL" id="SUZ54741.1"/>
    </source>
</evidence>